<evidence type="ECO:0000259" key="2">
    <source>
        <dbReference type="Pfam" id="PF01261"/>
    </source>
</evidence>
<feature type="chain" id="PRO_5025001273" evidence="1">
    <location>
        <begin position="29"/>
        <end position="613"/>
    </location>
</feature>
<dbReference type="InterPro" id="IPR036237">
    <property type="entry name" value="Xyl_isomerase-like_sf"/>
</dbReference>
<gene>
    <name evidence="3" type="ORF">C8N24_6325</name>
</gene>
<dbReference type="SUPFAM" id="SSF51658">
    <property type="entry name" value="Xylose isomerase-like"/>
    <property type="match status" value="1"/>
</dbReference>
<dbReference type="AlphaFoldDB" id="A0A660L8Q0"/>
<dbReference type="GO" id="GO:0016853">
    <property type="term" value="F:isomerase activity"/>
    <property type="evidence" value="ECO:0007669"/>
    <property type="project" value="UniProtKB-KW"/>
</dbReference>
<evidence type="ECO:0000313" key="4">
    <source>
        <dbReference type="Proteomes" id="UP000278962"/>
    </source>
</evidence>
<dbReference type="Gene3D" id="2.60.40.10">
    <property type="entry name" value="Immunoglobulins"/>
    <property type="match status" value="1"/>
</dbReference>
<dbReference type="Gene3D" id="3.20.20.150">
    <property type="entry name" value="Divalent-metal-dependent TIM barrel enzymes"/>
    <property type="match status" value="1"/>
</dbReference>
<feature type="domain" description="Xylose isomerase-like TIM barrel" evidence="2">
    <location>
        <begin position="106"/>
        <end position="327"/>
    </location>
</feature>
<dbReference type="Pfam" id="PF01261">
    <property type="entry name" value="AP_endonuc_2"/>
    <property type="match status" value="1"/>
</dbReference>
<dbReference type="InterPro" id="IPR013783">
    <property type="entry name" value="Ig-like_fold"/>
</dbReference>
<dbReference type="InterPro" id="IPR013022">
    <property type="entry name" value="Xyl_isomerase-like_TIM-brl"/>
</dbReference>
<sequence length="613" mass="63650">MKGISRRTRACAAVAGLAIFASAASAQAQTRPEKVGDGIPTGQMSVQMFNYGSFIQHGLRTSFGPELPMSAVSAACVAPEGQQTGGGAVNPANTAACHAERLEALFAFLQKKGVTSIELFSHSGFPGLTDATANQNYRKLLEKYGLRAAGWHGTMQTTVNQAWRDRVQQAKWLGADSLGTGGYGSPGIGTYANTLQTAQNLNALGKYSVEAGVGPVYVHNHTAEFDTKYMHNGSMKSAVEILAELTDPRYVFFELDVFWSSDAFDDETGTATATIINSMPTRIKMLHIKDGINVANRASATDSRAGQPRATGTGVVDFRPIFAAAKNRVQYYHQEHDGGNMADAGVSFTNLKGINTASVPALSSFPAGPAAAPANSTNAFKVNVSNTGDKPLAITTASIVGDNAADFTIANNGCLNQTLAAGTLATETAPAAPRGTCEVTVNYKATANLKSSVAYLQFNSNADDATEKVLLTGQTTSAYVADGTVGGSVAASLALNLGPAPTFGAFVPGLARNYDINMPVKVLSTAGDAKLTVSDADTVNTGKLVNGAFALAQPLQVNGKPLSAPVDAITYTGPTAGTEDATLALRQSIGANDALRTGTYAKTLTFTLSTTTP</sequence>
<organism evidence="3 4">
    <name type="scientific">Solirubrobacter pauli</name>
    <dbReference type="NCBI Taxonomy" id="166793"/>
    <lineage>
        <taxon>Bacteria</taxon>
        <taxon>Bacillati</taxon>
        <taxon>Actinomycetota</taxon>
        <taxon>Thermoleophilia</taxon>
        <taxon>Solirubrobacterales</taxon>
        <taxon>Solirubrobacteraceae</taxon>
        <taxon>Solirubrobacter</taxon>
    </lineage>
</organism>
<keyword evidence="3" id="KW-0413">Isomerase</keyword>
<dbReference type="RefSeq" id="WP_121257660.1">
    <property type="nucleotide sequence ID" value="NZ_RBIL01000002.1"/>
</dbReference>
<dbReference type="InterPro" id="IPR050312">
    <property type="entry name" value="IolE/XylAMocC-like"/>
</dbReference>
<dbReference type="OrthoDB" id="9798407at2"/>
<comment type="caution">
    <text evidence="3">The sequence shown here is derived from an EMBL/GenBank/DDBJ whole genome shotgun (WGS) entry which is preliminary data.</text>
</comment>
<evidence type="ECO:0000256" key="1">
    <source>
        <dbReference type="SAM" id="SignalP"/>
    </source>
</evidence>
<proteinExistence type="predicted"/>
<dbReference type="Proteomes" id="UP000278962">
    <property type="component" value="Unassembled WGS sequence"/>
</dbReference>
<accession>A0A660L8Q0</accession>
<name>A0A660L8Q0_9ACTN</name>
<protein>
    <submittedName>
        <fullName evidence="3">Sugar phosphate isomerase/epimerase</fullName>
    </submittedName>
</protein>
<keyword evidence="1" id="KW-0732">Signal</keyword>
<dbReference type="PANTHER" id="PTHR12110">
    <property type="entry name" value="HYDROXYPYRUVATE ISOMERASE"/>
    <property type="match status" value="1"/>
</dbReference>
<feature type="signal peptide" evidence="1">
    <location>
        <begin position="1"/>
        <end position="28"/>
    </location>
</feature>
<dbReference type="GO" id="GO:0005975">
    <property type="term" value="P:carbohydrate metabolic process"/>
    <property type="evidence" value="ECO:0007669"/>
    <property type="project" value="UniProtKB-ARBA"/>
</dbReference>
<reference evidence="3 4" key="1">
    <citation type="submission" date="2018-10" db="EMBL/GenBank/DDBJ databases">
        <title>Genomic Encyclopedia of Archaeal and Bacterial Type Strains, Phase II (KMG-II): from individual species to whole genera.</title>
        <authorList>
            <person name="Goeker M."/>
        </authorList>
    </citation>
    <scope>NUCLEOTIDE SEQUENCE [LARGE SCALE GENOMIC DNA]</scope>
    <source>
        <strain evidence="3 4">DSM 14954</strain>
    </source>
</reference>
<evidence type="ECO:0000313" key="3">
    <source>
        <dbReference type="EMBL" id="RKQ88283.1"/>
    </source>
</evidence>
<keyword evidence="4" id="KW-1185">Reference proteome</keyword>
<dbReference type="PANTHER" id="PTHR12110:SF41">
    <property type="entry name" value="INOSOSE DEHYDRATASE"/>
    <property type="match status" value="1"/>
</dbReference>
<dbReference type="EMBL" id="RBIL01000002">
    <property type="protein sequence ID" value="RKQ88283.1"/>
    <property type="molecule type" value="Genomic_DNA"/>
</dbReference>